<organism evidence="1 2">
    <name type="scientific">Cucurbita argyrosperma subsp. sororia</name>
    <dbReference type="NCBI Taxonomy" id="37648"/>
    <lineage>
        <taxon>Eukaryota</taxon>
        <taxon>Viridiplantae</taxon>
        <taxon>Streptophyta</taxon>
        <taxon>Embryophyta</taxon>
        <taxon>Tracheophyta</taxon>
        <taxon>Spermatophyta</taxon>
        <taxon>Magnoliopsida</taxon>
        <taxon>eudicotyledons</taxon>
        <taxon>Gunneridae</taxon>
        <taxon>Pentapetalae</taxon>
        <taxon>rosids</taxon>
        <taxon>fabids</taxon>
        <taxon>Cucurbitales</taxon>
        <taxon>Cucurbitaceae</taxon>
        <taxon>Cucurbiteae</taxon>
        <taxon>Cucurbita</taxon>
    </lineage>
</organism>
<evidence type="ECO:0000313" key="2">
    <source>
        <dbReference type="Proteomes" id="UP000685013"/>
    </source>
</evidence>
<evidence type="ECO:0000313" key="1">
    <source>
        <dbReference type="EMBL" id="KAG6600661.1"/>
    </source>
</evidence>
<gene>
    <name evidence="1" type="ORF">SDJN03_05894</name>
</gene>
<name>A0AAV6NNK2_9ROSI</name>
<dbReference type="AlphaFoldDB" id="A0AAV6NNK2"/>
<sequence length="74" mass="8576">MWWWKAAKDRDARAHSATLTCRIIPSLHRLSLQFFKNCVKIQFEWRGGCFCETGLEQIELAEFITKLISTGISS</sequence>
<dbReference type="EMBL" id="JAGKQH010000004">
    <property type="protein sequence ID" value="KAG6600661.1"/>
    <property type="molecule type" value="Genomic_DNA"/>
</dbReference>
<dbReference type="Proteomes" id="UP000685013">
    <property type="component" value="Chromosome 4"/>
</dbReference>
<keyword evidence="2" id="KW-1185">Reference proteome</keyword>
<comment type="caution">
    <text evidence="1">The sequence shown here is derived from an EMBL/GenBank/DDBJ whole genome shotgun (WGS) entry which is preliminary data.</text>
</comment>
<feature type="non-terminal residue" evidence="1">
    <location>
        <position position="1"/>
    </location>
</feature>
<accession>A0AAV6NNK2</accession>
<reference evidence="1 2" key="1">
    <citation type="journal article" date="2021" name="Hortic Res">
        <title>The domestication of Cucurbita argyrosperma as revealed by the genome of its wild relative.</title>
        <authorList>
            <person name="Barrera-Redondo J."/>
            <person name="Sanchez-de la Vega G."/>
            <person name="Aguirre-Liguori J.A."/>
            <person name="Castellanos-Morales G."/>
            <person name="Gutierrez-Guerrero Y.T."/>
            <person name="Aguirre-Dugua X."/>
            <person name="Aguirre-Planter E."/>
            <person name="Tenaillon M.I."/>
            <person name="Lira-Saade R."/>
            <person name="Eguiarte L.E."/>
        </authorList>
    </citation>
    <scope>NUCLEOTIDE SEQUENCE [LARGE SCALE GENOMIC DNA]</scope>
    <source>
        <strain evidence="1">JBR-2021</strain>
    </source>
</reference>
<protein>
    <submittedName>
        <fullName evidence="1">Uncharacterized protein</fullName>
    </submittedName>
</protein>
<proteinExistence type="predicted"/>